<dbReference type="PANTHER" id="PTHR20932">
    <property type="entry name" value="LYSM AND PUTATIVE PEPTIDOGLYCAN-BINDING DOMAIN-CONTAINING PROTEIN"/>
    <property type="match status" value="1"/>
</dbReference>
<dbReference type="PANTHER" id="PTHR20932:SF31">
    <property type="entry name" value="RING-TYPE DOMAIN-CONTAINING PROTEIN"/>
    <property type="match status" value="1"/>
</dbReference>
<feature type="region of interest" description="Disordered" evidence="2">
    <location>
        <begin position="236"/>
        <end position="265"/>
    </location>
</feature>
<dbReference type="AlphaFoldDB" id="A0A9P5H1N2"/>
<evidence type="ECO:0000256" key="2">
    <source>
        <dbReference type="SAM" id="MobiDB-lite"/>
    </source>
</evidence>
<keyword evidence="5" id="KW-1185">Reference proteome</keyword>
<dbReference type="EMBL" id="JAANBB010000690">
    <property type="protein sequence ID" value="KAF7536045.1"/>
    <property type="molecule type" value="Genomic_DNA"/>
</dbReference>
<dbReference type="OrthoDB" id="2107166at2759"/>
<name>A0A9P5H1N2_9HYPO</name>
<dbReference type="Gene3D" id="3.10.350.10">
    <property type="entry name" value="LysM domain"/>
    <property type="match status" value="1"/>
</dbReference>
<comment type="caution">
    <text evidence="4">The sequence shown here is derived from an EMBL/GenBank/DDBJ whole genome shotgun (WGS) entry which is preliminary data.</text>
</comment>
<dbReference type="InterPro" id="IPR036779">
    <property type="entry name" value="LysM_dom_sf"/>
</dbReference>
<dbReference type="InterPro" id="IPR045030">
    <property type="entry name" value="LYSM1-4"/>
</dbReference>
<dbReference type="Pfam" id="PF01476">
    <property type="entry name" value="LysM"/>
    <property type="match status" value="1"/>
</dbReference>
<dbReference type="CDD" id="cd00118">
    <property type="entry name" value="LysM"/>
    <property type="match status" value="1"/>
</dbReference>
<accession>A0A9P5H1N2</accession>
<reference evidence="4" key="1">
    <citation type="submission" date="2020-03" db="EMBL/GenBank/DDBJ databases">
        <title>Draft Genome Sequence of Cylindrodendrum hubeiense.</title>
        <authorList>
            <person name="Buettner E."/>
            <person name="Kellner H."/>
        </authorList>
    </citation>
    <scope>NUCLEOTIDE SEQUENCE</scope>
    <source>
        <strain evidence="4">IHI 201604</strain>
    </source>
</reference>
<evidence type="ECO:0000313" key="5">
    <source>
        <dbReference type="Proteomes" id="UP000722485"/>
    </source>
</evidence>
<feature type="compositionally biased region" description="Polar residues" evidence="2">
    <location>
        <begin position="76"/>
        <end position="88"/>
    </location>
</feature>
<evidence type="ECO:0000259" key="3">
    <source>
        <dbReference type="Pfam" id="PF01476"/>
    </source>
</evidence>
<feature type="domain" description="LysM" evidence="3">
    <location>
        <begin position="132"/>
        <end position="163"/>
    </location>
</feature>
<gene>
    <name evidence="4" type="ORF">G7Z17_g13110</name>
</gene>
<dbReference type="Proteomes" id="UP000722485">
    <property type="component" value="Unassembled WGS sequence"/>
</dbReference>
<protein>
    <recommendedName>
        <fullName evidence="3">LysM domain-containing protein</fullName>
    </recommendedName>
</protein>
<comment type="similarity">
    <text evidence="1">Belongs to the secreted LysM effector family.</text>
</comment>
<proteinExistence type="inferred from homology"/>
<sequence length="265" mass="29525">MESCCTCTAILSSTPPYSKEAKALPQDRRLECCARIICGKCIIENKRFADYCPYCQVSSTPSPLPQRLRDPPAYTSMPSSSARTTEISDTPPPYMPVPETTGNTENGEPTPGTDDEKVAAQDILHFLDHKQDSVTSLSLRYGVPTAVFRRANNITSDHLLAGRRTVLIPGEYYKGGVSLSPRPIGGEEEELRKSKIRRFMTLCKVSDYDIAVLYLEQSGYDTGAAVESYMDDELWETENPPDIRGKGRRMSKGQNKNRGPFWRGL</sequence>
<dbReference type="InterPro" id="IPR018392">
    <property type="entry name" value="LysM"/>
</dbReference>
<feature type="region of interest" description="Disordered" evidence="2">
    <location>
        <begin position="60"/>
        <end position="115"/>
    </location>
</feature>
<evidence type="ECO:0000256" key="1">
    <source>
        <dbReference type="ARBA" id="ARBA00044955"/>
    </source>
</evidence>
<evidence type="ECO:0000313" key="4">
    <source>
        <dbReference type="EMBL" id="KAF7536045.1"/>
    </source>
</evidence>
<dbReference type="Pfam" id="PF14555">
    <property type="entry name" value="UBA_4"/>
    <property type="match status" value="1"/>
</dbReference>
<feature type="compositionally biased region" description="Low complexity" evidence="2">
    <location>
        <begin position="98"/>
        <end position="112"/>
    </location>
</feature>
<organism evidence="4 5">
    <name type="scientific">Cylindrodendrum hubeiense</name>
    <dbReference type="NCBI Taxonomy" id="595255"/>
    <lineage>
        <taxon>Eukaryota</taxon>
        <taxon>Fungi</taxon>
        <taxon>Dikarya</taxon>
        <taxon>Ascomycota</taxon>
        <taxon>Pezizomycotina</taxon>
        <taxon>Sordariomycetes</taxon>
        <taxon>Hypocreomycetidae</taxon>
        <taxon>Hypocreales</taxon>
        <taxon>Nectriaceae</taxon>
        <taxon>Cylindrodendrum</taxon>
    </lineage>
</organism>